<keyword evidence="4" id="KW-1185">Reference proteome</keyword>
<feature type="compositionally biased region" description="Polar residues" evidence="1">
    <location>
        <begin position="58"/>
        <end position="68"/>
    </location>
</feature>
<evidence type="ECO:0000256" key="2">
    <source>
        <dbReference type="SAM" id="Phobius"/>
    </source>
</evidence>
<reference evidence="3 4" key="1">
    <citation type="submission" date="2019-07" db="EMBL/GenBank/DDBJ databases">
        <title>WGS assembly of Gossypium tomentosum.</title>
        <authorList>
            <person name="Chen Z.J."/>
            <person name="Sreedasyam A."/>
            <person name="Ando A."/>
            <person name="Song Q."/>
            <person name="De L."/>
            <person name="Hulse-Kemp A."/>
            <person name="Ding M."/>
            <person name="Ye W."/>
            <person name="Kirkbride R."/>
            <person name="Jenkins J."/>
            <person name="Plott C."/>
            <person name="Lovell J."/>
            <person name="Lin Y.-M."/>
            <person name="Vaughn R."/>
            <person name="Liu B."/>
            <person name="Li W."/>
            <person name="Simpson S."/>
            <person name="Scheffler B."/>
            <person name="Saski C."/>
            <person name="Grover C."/>
            <person name="Hu G."/>
            <person name="Conover J."/>
            <person name="Carlson J."/>
            <person name="Shu S."/>
            <person name="Boston L."/>
            <person name="Williams M."/>
            <person name="Peterson D."/>
            <person name="Mcgee K."/>
            <person name="Jones D."/>
            <person name="Wendel J."/>
            <person name="Stelly D."/>
            <person name="Grimwood J."/>
            <person name="Schmutz J."/>
        </authorList>
    </citation>
    <scope>NUCLEOTIDE SEQUENCE [LARGE SCALE GENOMIC DNA]</scope>
    <source>
        <strain evidence="3">7179.01</strain>
    </source>
</reference>
<accession>A0A5D2QK55</accession>
<feature type="region of interest" description="Disordered" evidence="1">
    <location>
        <begin position="50"/>
        <end position="98"/>
    </location>
</feature>
<evidence type="ECO:0000313" key="4">
    <source>
        <dbReference type="Proteomes" id="UP000322667"/>
    </source>
</evidence>
<feature type="transmembrane region" description="Helical" evidence="2">
    <location>
        <begin position="12"/>
        <end position="38"/>
    </location>
</feature>
<organism evidence="3 4">
    <name type="scientific">Gossypium tomentosum</name>
    <name type="common">Hawaiian cotton</name>
    <name type="synonym">Gossypium sandvicense</name>
    <dbReference type="NCBI Taxonomy" id="34277"/>
    <lineage>
        <taxon>Eukaryota</taxon>
        <taxon>Viridiplantae</taxon>
        <taxon>Streptophyta</taxon>
        <taxon>Embryophyta</taxon>
        <taxon>Tracheophyta</taxon>
        <taxon>Spermatophyta</taxon>
        <taxon>Magnoliopsida</taxon>
        <taxon>eudicotyledons</taxon>
        <taxon>Gunneridae</taxon>
        <taxon>Pentapetalae</taxon>
        <taxon>rosids</taxon>
        <taxon>malvids</taxon>
        <taxon>Malvales</taxon>
        <taxon>Malvaceae</taxon>
        <taxon>Malvoideae</taxon>
        <taxon>Gossypium</taxon>
    </lineage>
</organism>
<evidence type="ECO:0000256" key="1">
    <source>
        <dbReference type="SAM" id="MobiDB-lite"/>
    </source>
</evidence>
<dbReference type="EMBL" id="CM017614">
    <property type="protein sequence ID" value="TYI28492.1"/>
    <property type="molecule type" value="Genomic_DNA"/>
</dbReference>
<keyword evidence="2" id="KW-1133">Transmembrane helix</keyword>
<dbReference type="AlphaFoldDB" id="A0A5D2QK55"/>
<keyword evidence="2" id="KW-0472">Membrane</keyword>
<dbReference type="Proteomes" id="UP000322667">
    <property type="component" value="Chromosome A05"/>
</dbReference>
<protein>
    <submittedName>
        <fullName evidence="3">Uncharacterized protein</fullName>
    </submittedName>
</protein>
<gene>
    <name evidence="3" type="ORF">ES332_A05G248500v1</name>
</gene>
<name>A0A5D2QK55_GOSTO</name>
<keyword evidence="2" id="KW-0812">Transmembrane</keyword>
<sequence>MNLFIISLLTQINIIILPFKLISSLLFSHFFIFFSLLVDVKMIKGKEKVSNEAATKPSDVSITQSPTLPNLPPRNRSDTISRRFGANESQWGSEEEEDVYDDDNTEEILVQDFQRYLQEIHRRIQATLKTQRWKPFAGA</sequence>
<proteinExistence type="predicted"/>
<evidence type="ECO:0000313" key="3">
    <source>
        <dbReference type="EMBL" id="TYI28492.1"/>
    </source>
</evidence>